<dbReference type="AlphaFoldDB" id="A0A563U9E7"/>
<sequence>MNADKILLTGGSGFLGRIVKTYLESSINAKIITIGRGSDNDIQFDISDSSSTIKLPEGINTVIHAAGKAHVVPKTDKEAKDFFDVNFLGTKNLCNQLNRLSILPKYFVFISTVAVYGVDEGEMITEDHALIGNTPYAKSKILAEEYLLTWAKSNNMTLTILRLPLVAGPGAPGNLGAMVNSIKKGRYFSIGKANARKSVIWAEDVAKVIPLVAPVGGVYNITDGFHPSFKELETIIADGLKVKMPFAIPSFVATLMAGVGDLVGKRSPINSSKLRKIKSTLTFNDSKLHQVINWTPSPVVEKLKQNL</sequence>
<evidence type="ECO:0000259" key="2">
    <source>
        <dbReference type="Pfam" id="PF01370"/>
    </source>
</evidence>
<comment type="caution">
    <text evidence="3">The sequence shown here is derived from an EMBL/GenBank/DDBJ whole genome shotgun (WGS) entry which is preliminary data.</text>
</comment>
<dbReference type="Proteomes" id="UP000318010">
    <property type="component" value="Unassembled WGS sequence"/>
</dbReference>
<accession>A0A563U9E7</accession>
<dbReference type="EMBL" id="VOEI01000001">
    <property type="protein sequence ID" value="TWR27997.1"/>
    <property type="molecule type" value="Genomic_DNA"/>
</dbReference>
<name>A0A563U9E7_9SPHI</name>
<reference evidence="3 4" key="1">
    <citation type="submission" date="2019-07" db="EMBL/GenBank/DDBJ databases">
        <authorList>
            <person name="Kim J."/>
        </authorList>
    </citation>
    <scope>NUCLEOTIDE SEQUENCE [LARGE SCALE GENOMIC DNA]</scope>
    <source>
        <strain evidence="3 4">MJ1a</strain>
    </source>
</reference>
<gene>
    <name evidence="3" type="ORF">FPZ42_01915</name>
</gene>
<proteinExistence type="inferred from homology"/>
<evidence type="ECO:0000313" key="4">
    <source>
        <dbReference type="Proteomes" id="UP000318010"/>
    </source>
</evidence>
<dbReference type="Pfam" id="PF01370">
    <property type="entry name" value="Epimerase"/>
    <property type="match status" value="1"/>
</dbReference>
<evidence type="ECO:0000256" key="1">
    <source>
        <dbReference type="ARBA" id="ARBA00007637"/>
    </source>
</evidence>
<keyword evidence="4" id="KW-1185">Reference proteome</keyword>
<feature type="domain" description="NAD-dependent epimerase/dehydratase" evidence="2">
    <location>
        <begin position="6"/>
        <end position="221"/>
    </location>
</feature>
<dbReference type="InterPro" id="IPR001509">
    <property type="entry name" value="Epimerase_deHydtase"/>
</dbReference>
<protein>
    <submittedName>
        <fullName evidence="3">NAD-dependent epimerase/dehydratase family protein</fullName>
    </submittedName>
</protein>
<comment type="similarity">
    <text evidence="1">Belongs to the NAD(P)-dependent epimerase/dehydratase family.</text>
</comment>
<organism evidence="3 4">
    <name type="scientific">Mucilaginibacter achroorhodeus</name>
    <dbReference type="NCBI Taxonomy" id="2599294"/>
    <lineage>
        <taxon>Bacteria</taxon>
        <taxon>Pseudomonadati</taxon>
        <taxon>Bacteroidota</taxon>
        <taxon>Sphingobacteriia</taxon>
        <taxon>Sphingobacteriales</taxon>
        <taxon>Sphingobacteriaceae</taxon>
        <taxon>Mucilaginibacter</taxon>
    </lineage>
</organism>
<dbReference type="Gene3D" id="3.40.50.720">
    <property type="entry name" value="NAD(P)-binding Rossmann-like Domain"/>
    <property type="match status" value="1"/>
</dbReference>
<dbReference type="RefSeq" id="WP_146268808.1">
    <property type="nucleotide sequence ID" value="NZ_VOEI01000001.1"/>
</dbReference>
<dbReference type="SUPFAM" id="SSF51735">
    <property type="entry name" value="NAD(P)-binding Rossmann-fold domains"/>
    <property type="match status" value="1"/>
</dbReference>
<evidence type="ECO:0000313" key="3">
    <source>
        <dbReference type="EMBL" id="TWR27997.1"/>
    </source>
</evidence>
<dbReference type="OrthoDB" id="329806at2"/>
<dbReference type="InterPro" id="IPR036291">
    <property type="entry name" value="NAD(P)-bd_dom_sf"/>
</dbReference>
<dbReference type="PANTHER" id="PTHR43000">
    <property type="entry name" value="DTDP-D-GLUCOSE 4,6-DEHYDRATASE-RELATED"/>
    <property type="match status" value="1"/>
</dbReference>